<dbReference type="Proteomes" id="UP000434957">
    <property type="component" value="Unassembled WGS sequence"/>
</dbReference>
<feature type="chain" id="PRO_5036164905" description="RxLR effector protein" evidence="2">
    <location>
        <begin position="22"/>
        <end position="71"/>
    </location>
</feature>
<evidence type="ECO:0000313" key="5">
    <source>
        <dbReference type="EMBL" id="KAE9328276.1"/>
    </source>
</evidence>
<keyword evidence="7" id="KW-1185">Reference proteome</keyword>
<evidence type="ECO:0000313" key="7">
    <source>
        <dbReference type="Proteomes" id="UP000434957"/>
    </source>
</evidence>
<evidence type="ECO:0000313" key="6">
    <source>
        <dbReference type="Proteomes" id="UP000429607"/>
    </source>
</evidence>
<feature type="region of interest" description="Disordered" evidence="1">
    <location>
        <begin position="32"/>
        <end position="71"/>
    </location>
</feature>
<dbReference type="Proteomes" id="UP000429607">
    <property type="component" value="Unassembled WGS sequence"/>
</dbReference>
<dbReference type="EMBL" id="QXFT01001120">
    <property type="protein sequence ID" value="KAE9328276.1"/>
    <property type="molecule type" value="Genomic_DNA"/>
</dbReference>
<sequence length="71" mass="7702">MNLRFLLLTVIASATLSSVGAVSTTTTKCSRSRSLCRSPCPRSPPSSSSQVSSSKMRVNRTLQSMLRARRV</sequence>
<gene>
    <name evidence="4" type="ORF">PR001_g14939</name>
    <name evidence="3" type="ORF">PR002_g14763</name>
    <name evidence="5" type="ORF">PR003_g15823</name>
</gene>
<dbReference type="AlphaFoldDB" id="A0A6A3L8F2"/>
<comment type="caution">
    <text evidence="4">The sequence shown here is derived from an EMBL/GenBank/DDBJ whole genome shotgun (WGS) entry which is preliminary data.</text>
</comment>
<evidence type="ECO:0000256" key="2">
    <source>
        <dbReference type="SAM" id="SignalP"/>
    </source>
</evidence>
<evidence type="ECO:0000256" key="1">
    <source>
        <dbReference type="SAM" id="MobiDB-lite"/>
    </source>
</evidence>
<dbReference type="EMBL" id="QXFV01001098">
    <property type="protein sequence ID" value="KAE9015269.1"/>
    <property type="molecule type" value="Genomic_DNA"/>
</dbReference>
<reference evidence="6 8" key="1">
    <citation type="submission" date="2018-09" db="EMBL/GenBank/DDBJ databases">
        <title>Genomic investigation of the strawberry pathogen Phytophthora fragariae indicates pathogenicity is determined by transcriptional variation in three key races.</title>
        <authorList>
            <person name="Adams T.M."/>
            <person name="Armitage A.D."/>
            <person name="Sobczyk M.K."/>
            <person name="Bates H.J."/>
            <person name="Dunwell J.M."/>
            <person name="Nellist C.F."/>
            <person name="Harrison R.J."/>
        </authorList>
    </citation>
    <scope>NUCLEOTIDE SEQUENCE [LARGE SCALE GENOMIC DNA]</scope>
    <source>
        <strain evidence="4 6">SCRP249</strain>
        <strain evidence="3 8">SCRP324</strain>
        <strain evidence="5 7">SCRP333</strain>
    </source>
</reference>
<dbReference type="EMBL" id="QXFU01001039">
    <property type="protein sequence ID" value="KAE9012579.1"/>
    <property type="molecule type" value="Genomic_DNA"/>
</dbReference>
<evidence type="ECO:0008006" key="9">
    <source>
        <dbReference type="Google" id="ProtNLM"/>
    </source>
</evidence>
<evidence type="ECO:0000313" key="4">
    <source>
        <dbReference type="EMBL" id="KAE9015269.1"/>
    </source>
</evidence>
<evidence type="ECO:0000313" key="8">
    <source>
        <dbReference type="Proteomes" id="UP000435112"/>
    </source>
</evidence>
<feature type="compositionally biased region" description="Low complexity" evidence="1">
    <location>
        <begin position="32"/>
        <end position="54"/>
    </location>
</feature>
<accession>A0A6A3L8F2</accession>
<name>A0A6A3L8F2_9STRA</name>
<feature type="signal peptide" evidence="2">
    <location>
        <begin position="1"/>
        <end position="21"/>
    </location>
</feature>
<proteinExistence type="predicted"/>
<dbReference type="Proteomes" id="UP000435112">
    <property type="component" value="Unassembled WGS sequence"/>
</dbReference>
<protein>
    <recommendedName>
        <fullName evidence="9">RxLR effector protein</fullName>
    </recommendedName>
</protein>
<organism evidence="4 6">
    <name type="scientific">Phytophthora rubi</name>
    <dbReference type="NCBI Taxonomy" id="129364"/>
    <lineage>
        <taxon>Eukaryota</taxon>
        <taxon>Sar</taxon>
        <taxon>Stramenopiles</taxon>
        <taxon>Oomycota</taxon>
        <taxon>Peronosporomycetes</taxon>
        <taxon>Peronosporales</taxon>
        <taxon>Peronosporaceae</taxon>
        <taxon>Phytophthora</taxon>
    </lineage>
</organism>
<keyword evidence="2" id="KW-0732">Signal</keyword>
<evidence type="ECO:0000313" key="3">
    <source>
        <dbReference type="EMBL" id="KAE9012579.1"/>
    </source>
</evidence>